<reference evidence="1" key="2">
    <citation type="submission" date="2025-08" db="UniProtKB">
        <authorList>
            <consortium name="Ensembl"/>
        </authorList>
    </citation>
    <scope>IDENTIFICATION</scope>
</reference>
<dbReference type="Ensembl" id="ENSOART00020075116.1">
    <property type="protein sequence ID" value="ENSOARP00020035366.1"/>
    <property type="gene ID" value="ENSOARG00020037144.1"/>
</dbReference>
<organism evidence="1">
    <name type="scientific">Ovis aries</name>
    <name type="common">Sheep</name>
    <dbReference type="NCBI Taxonomy" id="9940"/>
    <lineage>
        <taxon>Eukaryota</taxon>
        <taxon>Metazoa</taxon>
        <taxon>Chordata</taxon>
        <taxon>Craniata</taxon>
        <taxon>Vertebrata</taxon>
        <taxon>Euteleostomi</taxon>
        <taxon>Mammalia</taxon>
        <taxon>Eutheria</taxon>
        <taxon>Laurasiatheria</taxon>
        <taxon>Artiodactyla</taxon>
        <taxon>Ruminantia</taxon>
        <taxon>Pecora</taxon>
        <taxon>Bovidae</taxon>
        <taxon>Caprinae</taxon>
        <taxon>Ovis</taxon>
    </lineage>
</organism>
<sequence length="92" mass="10360">TTKLPSQELPCWTIHHLVLNEDSPVSRARKRTPHLPEPPVSLCTHHQLRSPAMIVVLWMLLIAGTMWKGYKYPPGGTPVEISKDDPGEVMQL</sequence>
<evidence type="ECO:0000313" key="1">
    <source>
        <dbReference type="Ensembl" id="ENSOARP00020035366.1"/>
    </source>
</evidence>
<reference evidence="1" key="1">
    <citation type="submission" date="2020-11" db="EMBL/GenBank/DDBJ databases">
        <authorList>
            <person name="Davenport K.M."/>
            <person name="Bickhart D.M."/>
            <person name="Smith T.P.L."/>
            <person name="Murdoch B.M."/>
            <person name="Rosen B.D."/>
        </authorList>
    </citation>
    <scope>NUCLEOTIDE SEQUENCE [LARGE SCALE GENOMIC DNA]</scope>
    <source>
        <strain evidence="1">OAR_USU_Benz2616</strain>
    </source>
</reference>
<name>A0AC11CV37_SHEEP</name>
<protein>
    <submittedName>
        <fullName evidence="1">Uncharacterized protein</fullName>
    </submittedName>
</protein>
<accession>A0AC11CV37</accession>
<proteinExistence type="predicted"/>
<reference evidence="1" key="3">
    <citation type="submission" date="2025-09" db="UniProtKB">
        <authorList>
            <consortium name="Ensembl"/>
        </authorList>
    </citation>
    <scope>IDENTIFICATION</scope>
</reference>